<dbReference type="OrthoDB" id="9793824at2"/>
<sequence>MSSHAPQPATMPRRLAALLYDLLIALALLLVVALLAQLATRAQLIALHAGHAQVPLLYQLLQMGVVCAYFVLSWTLGGQTIGARAWRLRVLATQGGGALHLSRALLRALCAALPLLALLLGYWAPPRTAVLAVAALWLIDYAAMPFDRMRRTLHDRLSGTCLRRLPVP</sequence>
<dbReference type="STRING" id="993689.GCA_002077135_03316"/>
<evidence type="ECO:0000256" key="6">
    <source>
        <dbReference type="SAM" id="Phobius"/>
    </source>
</evidence>
<dbReference type="Pfam" id="PF06271">
    <property type="entry name" value="RDD"/>
    <property type="match status" value="1"/>
</dbReference>
<dbReference type="GO" id="GO:0005886">
    <property type="term" value="C:plasma membrane"/>
    <property type="evidence" value="ECO:0007669"/>
    <property type="project" value="UniProtKB-SubCell"/>
</dbReference>
<reference evidence="8 9" key="1">
    <citation type="submission" date="2017-02" db="EMBL/GenBank/DDBJ databases">
        <title>Whole genome sequencing of Metallibacterium scheffleri DSM 24874 (T).</title>
        <authorList>
            <person name="Kumar S."/>
            <person name="Patil P."/>
            <person name="Patil P.B."/>
        </authorList>
    </citation>
    <scope>NUCLEOTIDE SEQUENCE [LARGE SCALE GENOMIC DNA]</scope>
    <source>
        <strain evidence="8 9">DSM 24874</strain>
    </source>
</reference>
<evidence type="ECO:0000256" key="4">
    <source>
        <dbReference type="ARBA" id="ARBA00022989"/>
    </source>
</evidence>
<feature type="transmembrane region" description="Helical" evidence="6">
    <location>
        <begin position="104"/>
        <end position="123"/>
    </location>
</feature>
<evidence type="ECO:0000259" key="7">
    <source>
        <dbReference type="Pfam" id="PF06271"/>
    </source>
</evidence>
<comment type="subcellular location">
    <subcellularLocation>
        <location evidence="1">Cell membrane</location>
        <topology evidence="1">Multi-pass membrane protein</topology>
    </subcellularLocation>
</comment>
<dbReference type="PANTHER" id="PTHR36115">
    <property type="entry name" value="PROLINE-RICH ANTIGEN HOMOLOG-RELATED"/>
    <property type="match status" value="1"/>
</dbReference>
<evidence type="ECO:0000313" key="8">
    <source>
        <dbReference type="EMBL" id="THD12191.1"/>
    </source>
</evidence>
<proteinExistence type="predicted"/>
<comment type="caution">
    <text evidence="8">The sequence shown here is derived from an EMBL/GenBank/DDBJ whole genome shotgun (WGS) entry which is preliminary data.</text>
</comment>
<evidence type="ECO:0000256" key="1">
    <source>
        <dbReference type="ARBA" id="ARBA00004651"/>
    </source>
</evidence>
<protein>
    <recommendedName>
        <fullName evidence="7">RDD domain-containing protein</fullName>
    </recommendedName>
</protein>
<dbReference type="Proteomes" id="UP000307749">
    <property type="component" value="Unassembled WGS sequence"/>
</dbReference>
<evidence type="ECO:0000313" key="9">
    <source>
        <dbReference type="Proteomes" id="UP000307749"/>
    </source>
</evidence>
<feature type="domain" description="RDD" evidence="7">
    <location>
        <begin position="9"/>
        <end position="159"/>
    </location>
</feature>
<keyword evidence="2" id="KW-1003">Cell membrane</keyword>
<feature type="transmembrane region" description="Helical" evidence="6">
    <location>
        <begin position="57"/>
        <end position="83"/>
    </location>
</feature>
<dbReference type="PANTHER" id="PTHR36115:SF10">
    <property type="entry name" value="RDD DOMAIN-CONTAINING PROTEIN"/>
    <property type="match status" value="1"/>
</dbReference>
<dbReference type="InterPro" id="IPR051791">
    <property type="entry name" value="Pra-immunoreactive"/>
</dbReference>
<dbReference type="RefSeq" id="WP_081129746.1">
    <property type="nucleotide sequence ID" value="NZ_LDOS01000002.1"/>
</dbReference>
<organism evidence="8 9">
    <name type="scientific">Metallibacterium scheffleri</name>
    <dbReference type="NCBI Taxonomy" id="993689"/>
    <lineage>
        <taxon>Bacteria</taxon>
        <taxon>Pseudomonadati</taxon>
        <taxon>Pseudomonadota</taxon>
        <taxon>Gammaproteobacteria</taxon>
        <taxon>Lysobacterales</taxon>
        <taxon>Rhodanobacteraceae</taxon>
        <taxon>Metallibacterium</taxon>
    </lineage>
</organism>
<keyword evidence="9" id="KW-1185">Reference proteome</keyword>
<feature type="transmembrane region" description="Helical" evidence="6">
    <location>
        <begin position="129"/>
        <end position="146"/>
    </location>
</feature>
<evidence type="ECO:0000256" key="3">
    <source>
        <dbReference type="ARBA" id="ARBA00022692"/>
    </source>
</evidence>
<evidence type="ECO:0000256" key="2">
    <source>
        <dbReference type="ARBA" id="ARBA00022475"/>
    </source>
</evidence>
<gene>
    <name evidence="8" type="ORF">B1806_01175</name>
</gene>
<keyword evidence="5 6" id="KW-0472">Membrane</keyword>
<keyword evidence="4 6" id="KW-1133">Transmembrane helix</keyword>
<dbReference type="EMBL" id="MWQO01000003">
    <property type="protein sequence ID" value="THD12191.1"/>
    <property type="molecule type" value="Genomic_DNA"/>
</dbReference>
<accession>A0A4V3UTW2</accession>
<name>A0A4V3UTW2_9GAMM</name>
<dbReference type="AlphaFoldDB" id="A0A4V3UTW2"/>
<evidence type="ECO:0000256" key="5">
    <source>
        <dbReference type="ARBA" id="ARBA00023136"/>
    </source>
</evidence>
<keyword evidence="3 6" id="KW-0812">Transmembrane</keyword>
<dbReference type="InterPro" id="IPR010432">
    <property type="entry name" value="RDD"/>
</dbReference>